<name>A0A2V1DZN2_9PLEO</name>
<evidence type="ECO:0000313" key="1">
    <source>
        <dbReference type="EMBL" id="PVI02685.1"/>
    </source>
</evidence>
<reference evidence="1 2" key="1">
    <citation type="journal article" date="2018" name="Sci. Rep.">
        <title>Comparative genomics provides insights into the lifestyle and reveals functional heterogeneity of dark septate endophytic fungi.</title>
        <authorList>
            <person name="Knapp D.G."/>
            <person name="Nemeth J.B."/>
            <person name="Barry K."/>
            <person name="Hainaut M."/>
            <person name="Henrissat B."/>
            <person name="Johnson J."/>
            <person name="Kuo A."/>
            <person name="Lim J.H.P."/>
            <person name="Lipzen A."/>
            <person name="Nolan M."/>
            <person name="Ohm R.A."/>
            <person name="Tamas L."/>
            <person name="Grigoriev I.V."/>
            <person name="Spatafora J.W."/>
            <person name="Nagy L.G."/>
            <person name="Kovacs G.M."/>
        </authorList>
    </citation>
    <scope>NUCLEOTIDE SEQUENCE [LARGE SCALE GENOMIC DNA]</scope>
    <source>
        <strain evidence="1 2">DSE2036</strain>
    </source>
</reference>
<dbReference type="Proteomes" id="UP000244855">
    <property type="component" value="Unassembled WGS sequence"/>
</dbReference>
<gene>
    <name evidence="1" type="ORF">DM02DRAFT_589186</name>
</gene>
<proteinExistence type="predicted"/>
<dbReference type="AlphaFoldDB" id="A0A2V1DZN2"/>
<dbReference type="OrthoDB" id="3539644at2759"/>
<dbReference type="EMBL" id="KZ805340">
    <property type="protein sequence ID" value="PVI02685.1"/>
    <property type="molecule type" value="Genomic_DNA"/>
</dbReference>
<protein>
    <submittedName>
        <fullName evidence="1">Uncharacterized protein</fullName>
    </submittedName>
</protein>
<keyword evidence="2" id="KW-1185">Reference proteome</keyword>
<sequence>MPQERIQNEGCSSVVSSHRQFDFNFTGDDAAANRWQLLDSSVPESRKSFRGHVSVDQGNPSQASDMEVRVFIASSDEEGLDNVQLHKSDSALNINYNLRNDSDVCTDVQIFVLLRPRPKRLLDWFDIRSSILDIDYGPQLGWEINNLVTHTSHGSLYMDSRKLWKDPLIAHNVSISSTDGVISGFFIPEENLELRNEEGGIRGFICPHVAEGVRFDPQNISISTVSGEINMDFLRVAWPVKVCTHRTKIESVSGDISAVIPHGVHTNISSISGTIKTAINPYGAASPNATSEIFTTSRSGDSWVMVHSPPNESLDGNYNPLLNTVSKHEVGEGELWLDYPLAWWGKMEGRIEHGKLEWSGSSLEDIKQGGGCVTAKRGEGESKIEAHVINGALTIRLGL</sequence>
<evidence type="ECO:0000313" key="2">
    <source>
        <dbReference type="Proteomes" id="UP000244855"/>
    </source>
</evidence>
<accession>A0A2V1DZN2</accession>
<organism evidence="1 2">
    <name type="scientific">Periconia macrospinosa</name>
    <dbReference type="NCBI Taxonomy" id="97972"/>
    <lineage>
        <taxon>Eukaryota</taxon>
        <taxon>Fungi</taxon>
        <taxon>Dikarya</taxon>
        <taxon>Ascomycota</taxon>
        <taxon>Pezizomycotina</taxon>
        <taxon>Dothideomycetes</taxon>
        <taxon>Pleosporomycetidae</taxon>
        <taxon>Pleosporales</taxon>
        <taxon>Massarineae</taxon>
        <taxon>Periconiaceae</taxon>
        <taxon>Periconia</taxon>
    </lineage>
</organism>